<dbReference type="PROSITE" id="PS00687">
    <property type="entry name" value="ALDEHYDE_DEHYDR_GLU"/>
    <property type="match status" value="1"/>
</dbReference>
<dbReference type="PANTHER" id="PTHR43353:SF5">
    <property type="entry name" value="SUCCINATE-SEMIALDEHYDE DEHYDROGENASE, MITOCHONDRIAL"/>
    <property type="match status" value="1"/>
</dbReference>
<gene>
    <name evidence="6" type="primary">gabD_1</name>
    <name evidence="6" type="ORF">HMSLTHF_24640</name>
</gene>
<dbReference type="GO" id="GO:0004777">
    <property type="term" value="F:succinate-semialdehyde dehydrogenase (NAD+) activity"/>
    <property type="evidence" value="ECO:0007669"/>
    <property type="project" value="TreeGrafter"/>
</dbReference>
<accession>A0A0D7UX23</accession>
<feature type="domain" description="Aldehyde dehydrogenase" evidence="5">
    <location>
        <begin position="19"/>
        <end position="477"/>
    </location>
</feature>
<dbReference type="FunFam" id="3.40.309.10:FF:000004">
    <property type="entry name" value="Succinate-semialdehyde dehydrogenase I"/>
    <property type="match status" value="1"/>
</dbReference>
<dbReference type="Gene3D" id="3.40.605.10">
    <property type="entry name" value="Aldehyde Dehydrogenase, Chain A, domain 1"/>
    <property type="match status" value="1"/>
</dbReference>
<proteinExistence type="inferred from homology"/>
<dbReference type="InterPro" id="IPR029510">
    <property type="entry name" value="Ald_DH_CS_GLU"/>
</dbReference>
<dbReference type="GO" id="GO:0009450">
    <property type="term" value="P:gamma-aminobutyric acid catabolic process"/>
    <property type="evidence" value="ECO:0007669"/>
    <property type="project" value="InterPro"/>
</dbReference>
<dbReference type="SUPFAM" id="SSF53720">
    <property type="entry name" value="ALDH-like"/>
    <property type="match status" value="1"/>
</dbReference>
<dbReference type="RefSeq" id="WP_044629511.1">
    <property type="nucleotide sequence ID" value="NZ_AP022821.1"/>
</dbReference>
<organism evidence="6 7">
    <name type="scientific">Vreelandella aquamarina</name>
    <dbReference type="NCBI Taxonomy" id="77097"/>
    <lineage>
        <taxon>Bacteria</taxon>
        <taxon>Pseudomonadati</taxon>
        <taxon>Pseudomonadota</taxon>
        <taxon>Gammaproteobacteria</taxon>
        <taxon>Oceanospirillales</taxon>
        <taxon>Halomonadaceae</taxon>
        <taxon>Vreelandella</taxon>
    </lineage>
</organism>
<dbReference type="GO" id="GO:0005829">
    <property type="term" value="C:cytosol"/>
    <property type="evidence" value="ECO:0007669"/>
    <property type="project" value="TreeGrafter"/>
</dbReference>
<dbReference type="NCBIfam" id="TIGR01780">
    <property type="entry name" value="SSADH"/>
    <property type="match status" value="1"/>
</dbReference>
<sequence>MSISKQTFFKQDAYINGQWVAATDGSSVAVTDPASGETLGHVPSLSAEQVSQAIDAANAALPAWRAKTAAERSQLLKRWHALIMENEAALGELMTLEQGKPLKEARGEIGYAASFIEWFAEEAKRLYGDTIPGHATDKRIIVTREPVGVCAAITPWNFPAAMITRKVAPALAAGCTIIVKPAMETPLTALALAALAEQAGIPAGVINIVTGDAKTIGPVLTDSPIVRKLSFTGSTPVGAHLMAACAPTVKKVSLELGGNAPFIVFDDADIEDAVTGALDSKFRNAGQTCVCANRIYVQSGVYDAFVERLAQRTSELSVGKGSAEGVEVGPLISEKAVEKVEAHVQDALDKGGRLITGGKRHALGGTWFEPTVVADVTADMACAREETFGPLAPVFRFETEAEVIRQANDTEYGLAAYFYAESVSRIWRVSEALEYGMVGINTGLISTASAPFGGVKSSGIGREGSRYGIDEYTELKYLCLGIKQMAE</sequence>
<comment type="similarity">
    <text evidence="1 4">Belongs to the aldehyde dehydrogenase family.</text>
</comment>
<dbReference type="Pfam" id="PF00171">
    <property type="entry name" value="Aldedh"/>
    <property type="match status" value="1"/>
</dbReference>
<dbReference type="InterPro" id="IPR015590">
    <property type="entry name" value="Aldehyde_DH_dom"/>
</dbReference>
<dbReference type="InterPro" id="IPR010102">
    <property type="entry name" value="Succ_semiAld_DH"/>
</dbReference>
<dbReference type="Gene3D" id="3.40.309.10">
    <property type="entry name" value="Aldehyde Dehydrogenase, Chain A, domain 2"/>
    <property type="match status" value="1"/>
</dbReference>
<dbReference type="FunFam" id="3.40.605.10:FF:000005">
    <property type="entry name" value="Succinate-semialdehyde dehydrogenase I"/>
    <property type="match status" value="1"/>
</dbReference>
<dbReference type="InterPro" id="IPR016161">
    <property type="entry name" value="Ald_DH/histidinol_DH"/>
</dbReference>
<evidence type="ECO:0000259" key="5">
    <source>
        <dbReference type="Pfam" id="PF00171"/>
    </source>
</evidence>
<evidence type="ECO:0000313" key="6">
    <source>
        <dbReference type="EMBL" id="BCA92689.1"/>
    </source>
</evidence>
<dbReference type="CDD" id="cd07103">
    <property type="entry name" value="ALDH_F5_SSADH_GabD"/>
    <property type="match status" value="1"/>
</dbReference>
<dbReference type="InterPro" id="IPR050740">
    <property type="entry name" value="Aldehyde_DH_Superfamily"/>
</dbReference>
<evidence type="ECO:0000256" key="2">
    <source>
        <dbReference type="ARBA" id="ARBA00023002"/>
    </source>
</evidence>
<evidence type="ECO:0000313" key="7">
    <source>
        <dbReference type="Proteomes" id="UP000503197"/>
    </source>
</evidence>
<dbReference type="PANTHER" id="PTHR43353">
    <property type="entry name" value="SUCCINATE-SEMIALDEHYDE DEHYDROGENASE, MITOCHONDRIAL"/>
    <property type="match status" value="1"/>
</dbReference>
<dbReference type="EMBL" id="AP022821">
    <property type="protein sequence ID" value="BCA92689.1"/>
    <property type="molecule type" value="Genomic_DNA"/>
</dbReference>
<evidence type="ECO:0000256" key="3">
    <source>
        <dbReference type="PROSITE-ProRule" id="PRU10007"/>
    </source>
</evidence>
<dbReference type="InterPro" id="IPR016160">
    <property type="entry name" value="Ald_DH_CS_CYS"/>
</dbReference>
<dbReference type="InterPro" id="IPR016162">
    <property type="entry name" value="Ald_DH_N"/>
</dbReference>
<evidence type="ECO:0000256" key="4">
    <source>
        <dbReference type="RuleBase" id="RU003345"/>
    </source>
</evidence>
<feature type="active site" evidence="3">
    <location>
        <position position="255"/>
    </location>
</feature>
<name>A0A0D7UX23_9GAMM</name>
<dbReference type="Proteomes" id="UP000503197">
    <property type="component" value="Chromosome"/>
</dbReference>
<evidence type="ECO:0000256" key="1">
    <source>
        <dbReference type="ARBA" id="ARBA00009986"/>
    </source>
</evidence>
<protein>
    <submittedName>
        <fullName evidence="6">NAD-dependent succinate-semialdehyde dehydrogenase</fullName>
    </submittedName>
</protein>
<dbReference type="PROSITE" id="PS00070">
    <property type="entry name" value="ALDEHYDE_DEHYDR_CYS"/>
    <property type="match status" value="1"/>
</dbReference>
<reference evidence="6 7" key="1">
    <citation type="submission" date="2020-02" db="EMBL/GenBank/DDBJ databases">
        <title>Complete Genome Sequence of Halomonas meridiana strain BAA-801, Isolated from Deep Sea Thermal Vent.</title>
        <authorList>
            <person name="Takahashi Y."/>
            <person name="Takahashi H."/>
            <person name="Galipon J."/>
            <person name="Arakawa K."/>
        </authorList>
    </citation>
    <scope>NUCLEOTIDE SEQUENCE [LARGE SCALE GENOMIC DNA]</scope>
    <source>
        <strain evidence="6 7">Slthf1</strain>
    </source>
</reference>
<dbReference type="AlphaFoldDB" id="A0A0D7UX23"/>
<dbReference type="InterPro" id="IPR016163">
    <property type="entry name" value="Ald_DH_C"/>
</dbReference>
<keyword evidence="2 4" id="KW-0560">Oxidoreductase</keyword>
<dbReference type="OrthoDB" id="9812625at2"/>